<proteinExistence type="predicted"/>
<dbReference type="InParanoid" id="A0A0G4H8E7"/>
<evidence type="ECO:0000313" key="3">
    <source>
        <dbReference type="Proteomes" id="UP000041254"/>
    </source>
</evidence>
<keyword evidence="1" id="KW-0812">Transmembrane</keyword>
<feature type="transmembrane region" description="Helical" evidence="1">
    <location>
        <begin position="45"/>
        <end position="67"/>
    </location>
</feature>
<organism evidence="2 3">
    <name type="scientific">Vitrella brassicaformis (strain CCMP3155)</name>
    <dbReference type="NCBI Taxonomy" id="1169540"/>
    <lineage>
        <taxon>Eukaryota</taxon>
        <taxon>Sar</taxon>
        <taxon>Alveolata</taxon>
        <taxon>Colpodellida</taxon>
        <taxon>Vitrellaceae</taxon>
        <taxon>Vitrella</taxon>
    </lineage>
</organism>
<dbReference type="AlphaFoldDB" id="A0A0G4H8E7"/>
<evidence type="ECO:0000313" key="2">
    <source>
        <dbReference type="EMBL" id="CEM40140.1"/>
    </source>
</evidence>
<protein>
    <submittedName>
        <fullName evidence="2">Uncharacterized protein</fullName>
    </submittedName>
</protein>
<gene>
    <name evidence="2" type="ORF">Vbra_19952</name>
</gene>
<keyword evidence="1" id="KW-0472">Membrane</keyword>
<keyword evidence="3" id="KW-1185">Reference proteome</keyword>
<reference evidence="2 3" key="1">
    <citation type="submission" date="2014-11" db="EMBL/GenBank/DDBJ databases">
        <authorList>
            <person name="Zhu J."/>
            <person name="Qi W."/>
            <person name="Song R."/>
        </authorList>
    </citation>
    <scope>NUCLEOTIDE SEQUENCE [LARGE SCALE GENOMIC DNA]</scope>
</reference>
<dbReference type="VEuPathDB" id="CryptoDB:Vbra_19952"/>
<sequence length="76" mass="8333">MTSVRATRPAPFHFNEGSGFARELEAIASLPPSGEETKAVMEYEVYLGVNLIGAAVMVLIFFFHYVASDPPKDLVE</sequence>
<dbReference type="EMBL" id="CDMY01001064">
    <property type="protein sequence ID" value="CEM40140.1"/>
    <property type="molecule type" value="Genomic_DNA"/>
</dbReference>
<evidence type="ECO:0000256" key="1">
    <source>
        <dbReference type="SAM" id="Phobius"/>
    </source>
</evidence>
<name>A0A0G4H8E7_VITBC</name>
<dbReference type="Proteomes" id="UP000041254">
    <property type="component" value="Unassembled WGS sequence"/>
</dbReference>
<keyword evidence="1" id="KW-1133">Transmembrane helix</keyword>
<accession>A0A0G4H8E7</accession>